<dbReference type="EMBL" id="CP015772">
    <property type="protein sequence ID" value="ANH80164.1"/>
    <property type="molecule type" value="Genomic_DNA"/>
</dbReference>
<feature type="domain" description="THIF-type NAD/FAD binding fold" evidence="1">
    <location>
        <begin position="120"/>
        <end position="256"/>
    </location>
</feature>
<dbReference type="GO" id="GO:0061504">
    <property type="term" value="P:cyclic threonylcarbamoyladenosine biosynthetic process"/>
    <property type="evidence" value="ECO:0007669"/>
    <property type="project" value="TreeGrafter"/>
</dbReference>
<proteinExistence type="predicted"/>
<dbReference type="PANTHER" id="PTHR43267">
    <property type="entry name" value="TRNA THREONYLCARBAMOYLADENOSINE DEHYDRATASE"/>
    <property type="match status" value="1"/>
</dbReference>
<sequence length="378" mass="42773">MRKDATADNFENITAIQSLQHPYRPVFLRLENPDDKNTYDFIKENMAGVEVIDTILRQLKELIKIRNAGIRTEEALNRLLKEQSEQLILEEYGVWVFYPWSKKLVHLLDKEDFIEVRTNRNLYKITPEERQVLRSKTIGVIGLSVGQSVAFMLALERVCGALRLADFDTIDLSNMNRLAVGVQDIGVNKAILAARKIAELDPYIDITCYTDGLTDGNIDDFFTGGQRLDLLVEECDSLPVKIKSRIKARSLKIPVIMDTNDKGLLDVERFDLEPDRPVLHGRMKLFEGLTDEAAVAKLDQLTPRERFDTTIDIVGAENISERMKQSLKEIGISITGWPQLGSAVGLGGAMVTDVSRRILLGQYNASGRYHVDFYDLIN</sequence>
<reference evidence="2 3" key="1">
    <citation type="submission" date="2016-05" db="EMBL/GenBank/DDBJ databases">
        <title>Niabella ginsenosidivorans BS26 whole genome sequencing.</title>
        <authorList>
            <person name="Im W.T."/>
            <person name="Siddiqi M.Z."/>
        </authorList>
    </citation>
    <scope>NUCLEOTIDE SEQUENCE [LARGE SCALE GENOMIC DNA]</scope>
    <source>
        <strain evidence="2 3">BS26</strain>
    </source>
</reference>
<keyword evidence="3" id="KW-1185">Reference proteome</keyword>
<accession>A0A1A9I0T0</accession>
<dbReference type="KEGG" id="nia:A8C56_03440"/>
<evidence type="ECO:0000313" key="2">
    <source>
        <dbReference type="EMBL" id="ANH80164.1"/>
    </source>
</evidence>
<dbReference type="InterPro" id="IPR000594">
    <property type="entry name" value="ThiF_NAD_FAD-bd"/>
</dbReference>
<dbReference type="InterPro" id="IPR035985">
    <property type="entry name" value="Ubiquitin-activating_enz"/>
</dbReference>
<dbReference type="CDD" id="cd01483">
    <property type="entry name" value="E1_enzyme_family"/>
    <property type="match status" value="1"/>
</dbReference>
<dbReference type="GO" id="GO:0008641">
    <property type="term" value="F:ubiquitin-like modifier activating enzyme activity"/>
    <property type="evidence" value="ECO:0007669"/>
    <property type="project" value="InterPro"/>
</dbReference>
<organism evidence="2 3">
    <name type="scientific">Niabella ginsenosidivorans</name>
    <dbReference type="NCBI Taxonomy" id="1176587"/>
    <lineage>
        <taxon>Bacteria</taxon>
        <taxon>Pseudomonadati</taxon>
        <taxon>Bacteroidota</taxon>
        <taxon>Chitinophagia</taxon>
        <taxon>Chitinophagales</taxon>
        <taxon>Chitinophagaceae</taxon>
        <taxon>Niabella</taxon>
    </lineage>
</organism>
<dbReference type="AlphaFoldDB" id="A0A1A9I0T0"/>
<gene>
    <name evidence="2" type="ORF">A8C56_03440</name>
</gene>
<protein>
    <recommendedName>
        <fullName evidence="1">THIF-type NAD/FAD binding fold domain-containing protein</fullName>
    </recommendedName>
</protein>
<dbReference type="GO" id="GO:0061503">
    <property type="term" value="F:tRNA threonylcarbamoyladenosine dehydratase"/>
    <property type="evidence" value="ECO:0007669"/>
    <property type="project" value="TreeGrafter"/>
</dbReference>
<dbReference type="Gene3D" id="3.40.50.720">
    <property type="entry name" value="NAD(P)-binding Rossmann-like Domain"/>
    <property type="match status" value="1"/>
</dbReference>
<dbReference type="OrthoDB" id="5149792at2"/>
<dbReference type="InterPro" id="IPR045886">
    <property type="entry name" value="ThiF/MoeB/HesA"/>
</dbReference>
<name>A0A1A9I0T0_9BACT</name>
<evidence type="ECO:0000259" key="1">
    <source>
        <dbReference type="Pfam" id="PF00899"/>
    </source>
</evidence>
<dbReference type="RefSeq" id="WP_067752090.1">
    <property type="nucleotide sequence ID" value="NZ_CP015772.1"/>
</dbReference>
<dbReference type="Pfam" id="PF00899">
    <property type="entry name" value="ThiF"/>
    <property type="match status" value="1"/>
</dbReference>
<dbReference type="Proteomes" id="UP000077667">
    <property type="component" value="Chromosome"/>
</dbReference>
<evidence type="ECO:0000313" key="3">
    <source>
        <dbReference type="Proteomes" id="UP000077667"/>
    </source>
</evidence>
<dbReference type="PANTHER" id="PTHR43267:SF3">
    <property type="entry name" value="THIF PROTEIN"/>
    <property type="match status" value="1"/>
</dbReference>
<dbReference type="SUPFAM" id="SSF69572">
    <property type="entry name" value="Activating enzymes of the ubiquitin-like proteins"/>
    <property type="match status" value="1"/>
</dbReference>
<dbReference type="STRING" id="1176587.A8C56_03440"/>